<dbReference type="NCBIfam" id="TIGR00364">
    <property type="entry name" value="7-cyano-7-deazaguanine synthase QueC"/>
    <property type="match status" value="1"/>
</dbReference>
<accession>A0A2Z6I814</accession>
<evidence type="ECO:0000256" key="10">
    <source>
        <dbReference type="ARBA" id="ARBA00047890"/>
    </source>
</evidence>
<feature type="binding site" evidence="11">
    <location>
        <position position="234"/>
    </location>
    <ligand>
        <name>Zn(2+)</name>
        <dbReference type="ChEBI" id="CHEBI:29105"/>
    </ligand>
</feature>
<dbReference type="GO" id="GO:0005524">
    <property type="term" value="F:ATP binding"/>
    <property type="evidence" value="ECO:0007669"/>
    <property type="project" value="UniProtKB-UniRule"/>
</dbReference>
<evidence type="ECO:0000313" key="12">
    <source>
        <dbReference type="EMBL" id="BBF22452.1"/>
    </source>
</evidence>
<keyword evidence="7 11" id="KW-0067">ATP-binding</keyword>
<dbReference type="PANTHER" id="PTHR42914">
    <property type="entry name" value="7-CYANO-7-DEAZAGUANINE SYNTHASE"/>
    <property type="match status" value="1"/>
</dbReference>
<dbReference type="EMBL" id="AP018786">
    <property type="protein sequence ID" value="BBF22452.1"/>
    <property type="molecule type" value="Genomic_DNA"/>
</dbReference>
<dbReference type="Proteomes" id="UP000271003">
    <property type="component" value="Chromosome"/>
</dbReference>
<dbReference type="Pfam" id="PF06508">
    <property type="entry name" value="QueC"/>
    <property type="match status" value="1"/>
</dbReference>
<evidence type="ECO:0000256" key="2">
    <source>
        <dbReference type="ARBA" id="ARBA00022598"/>
    </source>
</evidence>
<proteinExistence type="inferred from homology"/>
<feature type="binding site" evidence="11">
    <location>
        <position position="228"/>
    </location>
    <ligand>
        <name>Zn(2+)</name>
        <dbReference type="ChEBI" id="CHEBI:29105"/>
    </ligand>
</feature>
<organism evidence="12 13">
    <name type="scientific">Sutterella megalosphaeroides</name>
    <dbReference type="NCBI Taxonomy" id="2494234"/>
    <lineage>
        <taxon>Bacteria</taxon>
        <taxon>Pseudomonadati</taxon>
        <taxon>Pseudomonadota</taxon>
        <taxon>Betaproteobacteria</taxon>
        <taxon>Burkholderiales</taxon>
        <taxon>Sutterellaceae</taxon>
        <taxon>Sutterella</taxon>
    </lineage>
</organism>
<comment type="cofactor">
    <cofactor evidence="11">
        <name>Zn(2+)</name>
        <dbReference type="ChEBI" id="CHEBI:29105"/>
    </cofactor>
    <text evidence="11">Binds 1 zinc ion per subunit.</text>
</comment>
<comment type="pathway">
    <text evidence="1 11">Purine metabolism; 7-cyano-7-deazaguanine biosynthesis.</text>
</comment>
<evidence type="ECO:0000256" key="1">
    <source>
        <dbReference type="ARBA" id="ARBA00005061"/>
    </source>
</evidence>
<evidence type="ECO:0000256" key="3">
    <source>
        <dbReference type="ARBA" id="ARBA00022723"/>
    </source>
</evidence>
<dbReference type="PIRSF" id="PIRSF006293">
    <property type="entry name" value="ExsB"/>
    <property type="match status" value="1"/>
</dbReference>
<dbReference type="HAMAP" id="MF_01633">
    <property type="entry name" value="QueC"/>
    <property type="match status" value="1"/>
</dbReference>
<evidence type="ECO:0000256" key="5">
    <source>
        <dbReference type="ARBA" id="ARBA00022785"/>
    </source>
</evidence>
<dbReference type="InterPro" id="IPR014729">
    <property type="entry name" value="Rossmann-like_a/b/a_fold"/>
</dbReference>
<keyword evidence="2 11" id="KW-0436">Ligase</keyword>
<comment type="similarity">
    <text evidence="8 11">Belongs to the QueC family.</text>
</comment>
<feature type="binding site" evidence="11">
    <location>
        <position position="213"/>
    </location>
    <ligand>
        <name>Zn(2+)</name>
        <dbReference type="ChEBI" id="CHEBI:29105"/>
    </ligand>
</feature>
<dbReference type="UniPathway" id="UPA00391"/>
<dbReference type="GO" id="GO:0016879">
    <property type="term" value="F:ligase activity, forming carbon-nitrogen bonds"/>
    <property type="evidence" value="ECO:0007669"/>
    <property type="project" value="UniProtKB-UniRule"/>
</dbReference>
<dbReference type="InterPro" id="IPR018317">
    <property type="entry name" value="QueC"/>
</dbReference>
<evidence type="ECO:0000256" key="6">
    <source>
        <dbReference type="ARBA" id="ARBA00022833"/>
    </source>
</evidence>
<dbReference type="AlphaFoldDB" id="A0A2Z6I814"/>
<evidence type="ECO:0000256" key="4">
    <source>
        <dbReference type="ARBA" id="ARBA00022741"/>
    </source>
</evidence>
<feature type="binding site" evidence="11">
    <location>
        <begin position="25"/>
        <end position="35"/>
    </location>
    <ligand>
        <name>ATP</name>
        <dbReference type="ChEBI" id="CHEBI:30616"/>
    </ligand>
</feature>
<evidence type="ECO:0000313" key="13">
    <source>
        <dbReference type="Proteomes" id="UP000271003"/>
    </source>
</evidence>
<comment type="function">
    <text evidence="11">Catalyzes the ATP-dependent conversion of 7-carboxy-7-deazaguanine (CDG) to 7-cyano-7-deazaguanine (preQ(0)).</text>
</comment>
<protein>
    <recommendedName>
        <fullName evidence="9 11">7-cyano-7-deazaguanine synthase</fullName>
        <ecNumber evidence="9 11">6.3.4.20</ecNumber>
    </recommendedName>
    <alternativeName>
        <fullName evidence="11">7-cyano-7-carbaguanine synthase</fullName>
    </alternativeName>
    <alternativeName>
        <fullName evidence="11">PreQ(0) synthase</fullName>
    </alternativeName>
    <alternativeName>
        <fullName evidence="11">Queuosine biosynthesis protein QueC</fullName>
    </alternativeName>
</protein>
<dbReference type="PANTHER" id="PTHR42914:SF1">
    <property type="entry name" value="7-CYANO-7-DEAZAGUANINE SYNTHASE"/>
    <property type="match status" value="1"/>
</dbReference>
<dbReference type="EC" id="6.3.4.20" evidence="9 11"/>
<dbReference type="GO" id="GO:0008270">
    <property type="term" value="F:zinc ion binding"/>
    <property type="evidence" value="ECO:0007669"/>
    <property type="project" value="UniProtKB-UniRule"/>
</dbReference>
<dbReference type="OrthoDB" id="9789567at2"/>
<reference evidence="12 13" key="1">
    <citation type="journal article" date="2018" name="Int. J. Syst. Evol. Microbiol.">
        <title>Mesosutterella multiformis gen. nov., sp. nov., a member of the family Sutterellaceae and Sutterella megalosphaeroides sp. nov., isolated from human faeces.</title>
        <authorList>
            <person name="Sakamoto M."/>
            <person name="Ikeyama N."/>
            <person name="Kunihiro T."/>
            <person name="Iino T."/>
            <person name="Yuki M."/>
            <person name="Ohkuma M."/>
        </authorList>
    </citation>
    <scope>NUCLEOTIDE SEQUENCE [LARGE SCALE GENOMIC DNA]</scope>
    <source>
        <strain evidence="12 13">6FBBBH3</strain>
    </source>
</reference>
<evidence type="ECO:0000256" key="11">
    <source>
        <dbReference type="HAMAP-Rule" id="MF_01633"/>
    </source>
</evidence>
<keyword evidence="4 11" id="KW-0547">Nucleotide-binding</keyword>
<evidence type="ECO:0000256" key="7">
    <source>
        <dbReference type="ARBA" id="ARBA00022840"/>
    </source>
</evidence>
<keyword evidence="3 11" id="KW-0479">Metal-binding</keyword>
<evidence type="ECO:0000256" key="9">
    <source>
        <dbReference type="ARBA" id="ARBA00039149"/>
    </source>
</evidence>
<keyword evidence="13" id="KW-1185">Reference proteome</keyword>
<dbReference type="Gene3D" id="3.40.50.620">
    <property type="entry name" value="HUPs"/>
    <property type="match status" value="1"/>
</dbReference>
<keyword evidence="5 11" id="KW-0671">Queuosine biosynthesis</keyword>
<dbReference type="RefSeq" id="WP_120176160.1">
    <property type="nucleotide sequence ID" value="NZ_AP018786.1"/>
</dbReference>
<name>A0A2Z6I814_9BURK</name>
<comment type="catalytic activity">
    <reaction evidence="10 11">
        <text>7-carboxy-7-carbaguanine + NH4(+) + 2 ATP = 7-cyano-7-carbaguanine + 2 AMP + 2 diphosphate + 2 H(+)</text>
        <dbReference type="Rhea" id="RHEA:27982"/>
        <dbReference type="ChEBI" id="CHEBI:15378"/>
        <dbReference type="ChEBI" id="CHEBI:28938"/>
        <dbReference type="ChEBI" id="CHEBI:30616"/>
        <dbReference type="ChEBI" id="CHEBI:33019"/>
        <dbReference type="ChEBI" id="CHEBI:45075"/>
        <dbReference type="ChEBI" id="CHEBI:61036"/>
        <dbReference type="ChEBI" id="CHEBI:456215"/>
        <dbReference type="EC" id="6.3.4.20"/>
    </reaction>
</comment>
<keyword evidence="6 11" id="KW-0862">Zinc</keyword>
<dbReference type="KEGG" id="sutt:SUTMEG_03430"/>
<dbReference type="GO" id="GO:0008616">
    <property type="term" value="P:tRNA queuosine(34) biosynthetic process"/>
    <property type="evidence" value="ECO:0007669"/>
    <property type="project" value="UniProtKB-UniRule"/>
</dbReference>
<dbReference type="SUPFAM" id="SSF52402">
    <property type="entry name" value="Adenine nucleotide alpha hydrolases-like"/>
    <property type="match status" value="1"/>
</dbReference>
<evidence type="ECO:0000256" key="8">
    <source>
        <dbReference type="ARBA" id="ARBA00037993"/>
    </source>
</evidence>
<feature type="binding site" evidence="11">
    <location>
        <position position="231"/>
    </location>
    <ligand>
        <name>Zn(2+)</name>
        <dbReference type="ChEBI" id="CHEBI:29105"/>
    </ligand>
</feature>
<dbReference type="CDD" id="cd01995">
    <property type="entry name" value="QueC-like"/>
    <property type="match status" value="1"/>
</dbReference>
<gene>
    <name evidence="11 12" type="primary">queC</name>
    <name evidence="12" type="ORF">SUTMEG_03430</name>
</gene>
<sequence length="252" mass="28267">MTNLSQGTQRRPLGLGHHRSALILFSGGQDSTTCLGWALERFERVETLGVEYGQRHDVEMTCRRRVLEVVRTLKPEWNERLGEDHVLDLSVLGQVSDCALTREKAIEFEEDKVPNTFVPGRNLLFFTLAAALGYRRGIDVLVGGMCETDYSGYADCRDSTMKSLQVTLGLGLDRPVVIETPLMWKTKGETWAMAHEAGGDAFVDLILEESHTCYAGDHTHRHAWGYGCGECPACRLREHGWNEWLALKAEAE</sequence>